<evidence type="ECO:0000313" key="2">
    <source>
        <dbReference type="EMBL" id="TMO74611.1"/>
    </source>
</evidence>
<comment type="caution">
    <text evidence="1">The sequence shown here is derived from an EMBL/GenBank/DDBJ whole genome shotgun (WGS) entry which is preliminary data.</text>
</comment>
<dbReference type="EMBL" id="PNBX01000062">
    <property type="protein sequence ID" value="TMO67142.1"/>
    <property type="molecule type" value="Genomic_DNA"/>
</dbReference>
<sequence length="304" mass="34153">MKETALNQTQMLICQRLFTRAATLVNRPGWRQAMSINNAKETLTICSGAQPNLLNDLLSAPPSSHAHHQLWMVLAIPLSMSDIEQLKLFGINHIYALSSWFNSTEINMSIKQAALKGISYTILPDPLCERLNFGRNHLMQRLRPWYLNSQSITAQGHIEPILNADKGGYFKHFLQRFDNCILPWAYRNIISKSSLNIMFEKPQHSHISLVDSKGKAILNIATTLTSAEQAAALNNFHVNQDYGEVCLDGSLTLSHILSSQNMLDESQQALQSEGDQTKYDVIGQSILQTTTFTPESAFYTNTDK</sequence>
<gene>
    <name evidence="1" type="ORF">CWC19_14390</name>
    <name evidence="2" type="ORF">CWC20_10270</name>
</gene>
<evidence type="ECO:0000313" key="4">
    <source>
        <dbReference type="Proteomes" id="UP000307217"/>
    </source>
</evidence>
<dbReference type="EMBL" id="PNBW01000047">
    <property type="protein sequence ID" value="TMO74611.1"/>
    <property type="molecule type" value="Genomic_DNA"/>
</dbReference>
<name>A0A5S3V695_9GAMM</name>
<evidence type="ECO:0000313" key="3">
    <source>
        <dbReference type="Proteomes" id="UP000307164"/>
    </source>
</evidence>
<reference evidence="4" key="2">
    <citation type="submission" date="2019-06" db="EMBL/GenBank/DDBJ databases">
        <title>Co-occurence of chitin degradation, pigmentation and bioactivity in marine Pseudoalteromonas.</title>
        <authorList>
            <person name="Sonnenschein E.C."/>
            <person name="Bech P.K."/>
        </authorList>
    </citation>
    <scope>NUCLEOTIDE SEQUENCE [LARGE SCALE GENOMIC DNA]</scope>
    <source>
        <strain evidence="4">S3790</strain>
    </source>
</reference>
<dbReference type="RefSeq" id="WP_138592512.1">
    <property type="nucleotide sequence ID" value="NZ_PNBW01000047.1"/>
</dbReference>
<dbReference type="OrthoDB" id="6301018at2"/>
<dbReference type="Proteomes" id="UP000307217">
    <property type="component" value="Unassembled WGS sequence"/>
</dbReference>
<dbReference type="Proteomes" id="UP000307164">
    <property type="component" value="Unassembled WGS sequence"/>
</dbReference>
<keyword evidence="3" id="KW-1185">Reference proteome</keyword>
<evidence type="ECO:0000313" key="1">
    <source>
        <dbReference type="EMBL" id="TMO67142.1"/>
    </source>
</evidence>
<protein>
    <submittedName>
        <fullName evidence="1">Uncharacterized protein</fullName>
    </submittedName>
</protein>
<reference evidence="1" key="3">
    <citation type="submission" date="2019-09" db="EMBL/GenBank/DDBJ databases">
        <title>Co-occurence of chitin degradation, pigmentation and bioactivity in marine Pseudoalteromonas.</title>
        <authorList>
            <person name="Sonnenschein E.C."/>
            <person name="Bech P.K."/>
        </authorList>
    </citation>
    <scope>NUCLEOTIDE SEQUENCE</scope>
    <source>
        <strain evidence="1">S3790</strain>
        <strain evidence="2 3">S3895</strain>
    </source>
</reference>
<dbReference type="AlphaFoldDB" id="A0A5S3V695"/>
<organism evidence="1 4">
    <name type="scientific">Pseudoalteromonas aurantia</name>
    <dbReference type="NCBI Taxonomy" id="43654"/>
    <lineage>
        <taxon>Bacteria</taxon>
        <taxon>Pseudomonadati</taxon>
        <taxon>Pseudomonadota</taxon>
        <taxon>Gammaproteobacteria</taxon>
        <taxon>Alteromonadales</taxon>
        <taxon>Pseudoalteromonadaceae</taxon>
        <taxon>Pseudoalteromonas</taxon>
    </lineage>
</organism>
<accession>A0A5S3V695</accession>
<reference evidence="3 4" key="1">
    <citation type="submission" date="2018-01" db="EMBL/GenBank/DDBJ databases">
        <authorList>
            <person name="Paulsen S."/>
            <person name="Gram L.K."/>
        </authorList>
    </citation>
    <scope>NUCLEOTIDE SEQUENCE [LARGE SCALE GENOMIC DNA]</scope>
    <source>
        <strain evidence="1 4">S3790</strain>
        <strain evidence="2 3">S3895</strain>
    </source>
</reference>
<proteinExistence type="predicted"/>